<proteinExistence type="predicted"/>
<sequence length="275" mass="29856">MAFGVIIIGDEILSGRRTDKHLPKVIELLAARGLPLAWAEYVGDEPERITATLRRSFASGDVVFSTGGIGATPDDHTRQCAAAALDVPLELHPEAAELIRQRIRDMHPAGSPHPADLNAPENLHRLNMGVFPRGASIIPNGYNKIPGFSVGDHHFVPGFPVMAWPMIEWVLDTKYARLHHSTPHAERSLFVFELMESTLTPLMEKIEADFPGVRVFSLPSVGDAEKGGVFARRHIDLGVKGEPEAVAAAFVKLREGVHLLGGDIVEADAQQGKPA</sequence>
<gene>
    <name evidence="2" type="ORF">FAZ69_18660</name>
</gene>
<dbReference type="PANTHER" id="PTHR13939:SF0">
    <property type="entry name" value="NMN AMIDOHYDROLASE-LIKE PROTEIN YFAY"/>
    <property type="match status" value="1"/>
</dbReference>
<feature type="domain" description="MoaB/Mog" evidence="1">
    <location>
        <begin position="4"/>
        <end position="178"/>
    </location>
</feature>
<dbReference type="InterPro" id="IPR036425">
    <property type="entry name" value="MoaB/Mog-like_dom_sf"/>
</dbReference>
<dbReference type="InterPro" id="IPR001453">
    <property type="entry name" value="MoaB/Mog_dom"/>
</dbReference>
<dbReference type="EMBL" id="SWJE01000010">
    <property type="protein sequence ID" value="TKC86679.1"/>
    <property type="molecule type" value="Genomic_DNA"/>
</dbReference>
<dbReference type="InterPro" id="IPR050101">
    <property type="entry name" value="CinA"/>
</dbReference>
<organism evidence="2 3">
    <name type="scientific">Trinickia terrae</name>
    <dbReference type="NCBI Taxonomy" id="2571161"/>
    <lineage>
        <taxon>Bacteria</taxon>
        <taxon>Pseudomonadati</taxon>
        <taxon>Pseudomonadota</taxon>
        <taxon>Betaproteobacteria</taxon>
        <taxon>Burkholderiales</taxon>
        <taxon>Burkholderiaceae</taxon>
        <taxon>Trinickia</taxon>
    </lineage>
</organism>
<dbReference type="SMART" id="SM00852">
    <property type="entry name" value="MoCF_biosynth"/>
    <property type="match status" value="1"/>
</dbReference>
<dbReference type="Gene3D" id="3.40.980.10">
    <property type="entry name" value="MoaB/Mog-like domain"/>
    <property type="match status" value="1"/>
</dbReference>
<evidence type="ECO:0000259" key="1">
    <source>
        <dbReference type="SMART" id="SM00852"/>
    </source>
</evidence>
<accession>A0A4U1I0N1</accession>
<evidence type="ECO:0000313" key="3">
    <source>
        <dbReference type="Proteomes" id="UP000305539"/>
    </source>
</evidence>
<dbReference type="CDD" id="cd00885">
    <property type="entry name" value="cinA"/>
    <property type="match status" value="1"/>
</dbReference>
<name>A0A4U1I0N1_9BURK</name>
<dbReference type="Proteomes" id="UP000305539">
    <property type="component" value="Unassembled WGS sequence"/>
</dbReference>
<dbReference type="RefSeq" id="WP_136896572.1">
    <property type="nucleotide sequence ID" value="NZ_SWJE01000010.1"/>
</dbReference>
<dbReference type="SUPFAM" id="SSF53218">
    <property type="entry name" value="Molybdenum cofactor biosynthesis proteins"/>
    <property type="match status" value="1"/>
</dbReference>
<comment type="caution">
    <text evidence="2">The sequence shown here is derived from an EMBL/GenBank/DDBJ whole genome shotgun (WGS) entry which is preliminary data.</text>
</comment>
<evidence type="ECO:0000313" key="2">
    <source>
        <dbReference type="EMBL" id="TKC86679.1"/>
    </source>
</evidence>
<dbReference type="Pfam" id="PF00994">
    <property type="entry name" value="MoCF_biosynth"/>
    <property type="match status" value="1"/>
</dbReference>
<dbReference type="PANTHER" id="PTHR13939">
    <property type="entry name" value="NICOTINAMIDE-NUCLEOTIDE AMIDOHYDROLASE PNCC"/>
    <property type="match status" value="1"/>
</dbReference>
<dbReference type="AlphaFoldDB" id="A0A4U1I0N1"/>
<dbReference type="OrthoDB" id="9801454at2"/>
<keyword evidence="3" id="KW-1185">Reference proteome</keyword>
<reference evidence="2 3" key="1">
    <citation type="submission" date="2019-04" db="EMBL/GenBank/DDBJ databases">
        <title>Trinickia sp. 7GSK02, isolated from subtropical forest soil.</title>
        <authorList>
            <person name="Gao Z.-H."/>
            <person name="Qiu L.-H."/>
        </authorList>
    </citation>
    <scope>NUCLEOTIDE SEQUENCE [LARGE SCALE GENOMIC DNA]</scope>
    <source>
        <strain evidence="2 3">7GSK02</strain>
    </source>
</reference>
<protein>
    <submittedName>
        <fullName evidence="2">Competence/damage-inducible protein A</fullName>
    </submittedName>
</protein>